<keyword evidence="3" id="KW-1185">Reference proteome</keyword>
<dbReference type="EMBL" id="CP002772">
    <property type="protein sequence ID" value="AEG17191.1"/>
    <property type="molecule type" value="Genomic_DNA"/>
</dbReference>
<dbReference type="KEGG" id="mew:MSWAN_0145"/>
<evidence type="ECO:0000313" key="3">
    <source>
        <dbReference type="Proteomes" id="UP000009231"/>
    </source>
</evidence>
<feature type="domain" description="Formylmethanofuran dehydrogenase subunit E" evidence="1">
    <location>
        <begin position="23"/>
        <end position="141"/>
    </location>
</feature>
<dbReference type="PANTHER" id="PTHR39418">
    <property type="entry name" value="DEHYDROGENASE-RELATED"/>
    <property type="match status" value="1"/>
</dbReference>
<dbReference type="Proteomes" id="UP000009231">
    <property type="component" value="Chromosome"/>
</dbReference>
<dbReference type="InterPro" id="IPR003814">
    <property type="entry name" value="FmdEsu_dom"/>
</dbReference>
<evidence type="ECO:0000259" key="1">
    <source>
        <dbReference type="Pfam" id="PF02663"/>
    </source>
</evidence>
<evidence type="ECO:0000313" key="2">
    <source>
        <dbReference type="EMBL" id="AEG17191.1"/>
    </source>
</evidence>
<protein>
    <submittedName>
        <fullName evidence="2">Formylmethanofuran dehydrogenase subunit E region</fullName>
    </submittedName>
</protein>
<dbReference type="GeneID" id="10667622"/>
<name>F6D846_METPW</name>
<dbReference type="Pfam" id="PF02663">
    <property type="entry name" value="FmdE"/>
    <property type="match status" value="1"/>
</dbReference>
<dbReference type="eggNOG" id="arCOG00763">
    <property type="taxonomic scope" value="Archaea"/>
</dbReference>
<reference evidence="2 3" key="1">
    <citation type="journal article" date="2014" name="Int. J. Syst. Evol. Microbiol.">
        <title>Methanobacterium paludis sp. nov. and a novel strain of Methanobacterium lacus isolated from northern peatlands.</title>
        <authorList>
            <person name="Cadillo-Quiroz H."/>
            <person name="Brauer S.L."/>
            <person name="Goodson N."/>
            <person name="Yavitt J.B."/>
            <person name="Zinder S.H."/>
        </authorList>
    </citation>
    <scope>NUCLEOTIDE SEQUENCE [LARGE SCALE GENOMIC DNA]</scope>
    <source>
        <strain evidence="3">DSM 25820 / JCM 18151 / SWAN1</strain>
    </source>
</reference>
<dbReference type="PANTHER" id="PTHR39418:SF1">
    <property type="entry name" value="DEHYDROGENASE"/>
    <property type="match status" value="1"/>
</dbReference>
<organism evidence="2 3">
    <name type="scientific">Methanobacterium paludis (strain DSM 25820 / JCM 18151 / SWAN1)</name>
    <dbReference type="NCBI Taxonomy" id="868131"/>
    <lineage>
        <taxon>Archaea</taxon>
        <taxon>Methanobacteriati</taxon>
        <taxon>Methanobacteriota</taxon>
        <taxon>Methanomada group</taxon>
        <taxon>Methanobacteria</taxon>
        <taxon>Methanobacteriales</taxon>
        <taxon>Methanobacteriaceae</taxon>
        <taxon>Methanobacterium</taxon>
    </lineage>
</organism>
<dbReference type="Gene3D" id="3.30.1330.130">
    <property type="match status" value="1"/>
</dbReference>
<dbReference type="RefSeq" id="WP_013824693.1">
    <property type="nucleotide sequence ID" value="NC_015574.1"/>
</dbReference>
<dbReference type="STRING" id="868131.MSWAN_0145"/>
<dbReference type="OrthoDB" id="147457at2157"/>
<proteinExistence type="predicted"/>
<dbReference type="HOGENOM" id="CLU_112307_0_0_2"/>
<dbReference type="SUPFAM" id="SSF143555">
    <property type="entry name" value="FwdE-like"/>
    <property type="match status" value="1"/>
</dbReference>
<dbReference type="AlphaFoldDB" id="F6D846"/>
<dbReference type="InterPro" id="IPR053194">
    <property type="entry name" value="tRNA_methyltr_O"/>
</dbReference>
<sequence>MDKNLNKINDPDLEAQIEKVVPFHGYLSTGAFIGIQMLNLARNLLDIKEGERIFVTCETQNCLPDPFQILRGCTIGNKGLHIVDHGKMAATINKSAENGEKTIKAVRIVLDPEKTINYPVFHAWYMNERKVSHEDAISELIKADGDVYSWYFIEVPVPVKGKKNVTICSICGESFIAEENESLCKWCANPENQEW</sequence>
<gene>
    <name evidence="2" type="ordered locus">MSWAN_0145</name>
</gene>
<accession>F6D846</accession>